<keyword evidence="1" id="KW-0472">Membrane</keyword>
<feature type="transmembrane region" description="Helical" evidence="1">
    <location>
        <begin position="21"/>
        <end position="41"/>
    </location>
</feature>
<proteinExistence type="predicted"/>
<reference evidence="3" key="1">
    <citation type="submission" date="2017-09" db="EMBL/GenBank/DDBJ databases">
        <title>Depth-based differentiation of microbial function through sediment-hosted aquifers and enrichment of novel symbionts in the deep terrestrial subsurface.</title>
        <authorList>
            <person name="Probst A.J."/>
            <person name="Ladd B."/>
            <person name="Jarett J.K."/>
            <person name="Geller-Mcgrath D.E."/>
            <person name="Sieber C.M.K."/>
            <person name="Emerson J.B."/>
            <person name="Anantharaman K."/>
            <person name="Thomas B.C."/>
            <person name="Malmstrom R."/>
            <person name="Stieglmeier M."/>
            <person name="Klingl A."/>
            <person name="Woyke T."/>
            <person name="Ryan C.M."/>
            <person name="Banfield J.F."/>
        </authorList>
    </citation>
    <scope>NUCLEOTIDE SEQUENCE [LARGE SCALE GENOMIC DNA]</scope>
</reference>
<keyword evidence="1" id="KW-1133">Transmembrane helix</keyword>
<dbReference type="AlphaFoldDB" id="A0A2M7BV28"/>
<keyword evidence="1" id="KW-0812">Transmembrane</keyword>
<evidence type="ECO:0000313" key="2">
    <source>
        <dbReference type="EMBL" id="PIV10424.1"/>
    </source>
</evidence>
<gene>
    <name evidence="2" type="ORF">COS49_00565</name>
</gene>
<sequence length="112" mass="12585">MAFQLPFKKLSQLSPEKKQQLLITALVVIVLITVSILYFGFLRSPSDLAAPSDHLSVSPDVSGQGCLLEQIVEAINFDAGFLREDNFQALKIYGQWPVEIEKDRRSNPFSPY</sequence>
<protein>
    <submittedName>
        <fullName evidence="2">Uncharacterized protein</fullName>
    </submittedName>
</protein>
<evidence type="ECO:0000313" key="3">
    <source>
        <dbReference type="Proteomes" id="UP000229894"/>
    </source>
</evidence>
<dbReference type="Proteomes" id="UP000229894">
    <property type="component" value="Unassembled WGS sequence"/>
</dbReference>
<evidence type="ECO:0000256" key="1">
    <source>
        <dbReference type="SAM" id="Phobius"/>
    </source>
</evidence>
<name>A0A2M7BV28_9BACT</name>
<organism evidence="2 3">
    <name type="scientific">Candidatus Portnoybacteria bacterium CG03_land_8_20_14_0_80_41_10</name>
    <dbReference type="NCBI Taxonomy" id="1974808"/>
    <lineage>
        <taxon>Bacteria</taxon>
        <taxon>Candidatus Portnoyibacteriota</taxon>
    </lineage>
</organism>
<dbReference type="EMBL" id="PEUX01000013">
    <property type="protein sequence ID" value="PIV10424.1"/>
    <property type="molecule type" value="Genomic_DNA"/>
</dbReference>
<accession>A0A2M7BV28</accession>
<comment type="caution">
    <text evidence="2">The sequence shown here is derived from an EMBL/GenBank/DDBJ whole genome shotgun (WGS) entry which is preliminary data.</text>
</comment>